<name>A0A1Y2MCF3_EPING</name>
<keyword evidence="2" id="KW-1185">Reference proteome</keyword>
<evidence type="ECO:0000313" key="1">
    <source>
        <dbReference type="EMBL" id="OSS53805.1"/>
    </source>
</evidence>
<dbReference type="Proteomes" id="UP000193240">
    <property type="component" value="Unassembled WGS sequence"/>
</dbReference>
<dbReference type="InParanoid" id="A0A1Y2MCF3"/>
<sequence length="187" mass="22857">MPHHIPMFYEAVAMPHRSNVKEYSREHRAWIQDGKKYRGVKSHKAFIWPKDGKNGSKWDRMRDILLNEGPDIHITMSADKMDYMQNRQRRSRWADWMYLDDRDEDLSMSSRRYAPWTHNPALGGRGKRLRYDFHTRKYGRPNPDTWTDVKWQPEPNRDRIYPEAYRNLTGDWYQDNHYVPLIHAHWW</sequence>
<accession>A0A1Y2MCF3</accession>
<gene>
    <name evidence="1" type="ORF">B5807_00432</name>
</gene>
<reference evidence="1 2" key="1">
    <citation type="journal article" date="2017" name="Genome Announc.">
        <title>Genome sequence of the saprophytic ascomycete Epicoccum nigrum ICMP 19927 strain isolated from New Zealand.</title>
        <authorList>
            <person name="Fokin M."/>
            <person name="Fleetwood D."/>
            <person name="Weir B.S."/>
            <person name="Villas-Boas S.G."/>
        </authorList>
    </citation>
    <scope>NUCLEOTIDE SEQUENCE [LARGE SCALE GENOMIC DNA]</scope>
    <source>
        <strain evidence="1 2">ICMP 19927</strain>
    </source>
</reference>
<organism evidence="1 2">
    <name type="scientific">Epicoccum nigrum</name>
    <name type="common">Soil fungus</name>
    <name type="synonym">Epicoccum purpurascens</name>
    <dbReference type="NCBI Taxonomy" id="105696"/>
    <lineage>
        <taxon>Eukaryota</taxon>
        <taxon>Fungi</taxon>
        <taxon>Dikarya</taxon>
        <taxon>Ascomycota</taxon>
        <taxon>Pezizomycotina</taxon>
        <taxon>Dothideomycetes</taxon>
        <taxon>Pleosporomycetidae</taxon>
        <taxon>Pleosporales</taxon>
        <taxon>Pleosporineae</taxon>
        <taxon>Didymellaceae</taxon>
        <taxon>Epicoccum</taxon>
    </lineage>
</organism>
<dbReference type="EMBL" id="KZ107838">
    <property type="protein sequence ID" value="OSS53805.1"/>
    <property type="molecule type" value="Genomic_DNA"/>
</dbReference>
<dbReference type="OMA" id="SKAFIWP"/>
<proteinExistence type="predicted"/>
<evidence type="ECO:0000313" key="2">
    <source>
        <dbReference type="Proteomes" id="UP000193240"/>
    </source>
</evidence>
<dbReference type="AlphaFoldDB" id="A0A1Y2MCF3"/>
<protein>
    <submittedName>
        <fullName evidence="1">Uncharacterized protein</fullName>
    </submittedName>
</protein>